<evidence type="ECO:0000256" key="4">
    <source>
        <dbReference type="ARBA" id="ARBA00022729"/>
    </source>
</evidence>
<name>A0AAW0NAS1_9GOBI</name>
<comment type="similarity">
    <text evidence="2">Belongs to the FAM3 family.</text>
</comment>
<comment type="caution">
    <text evidence="10">The sequence shown here is derived from an EMBL/GenBank/DDBJ whole genome shotgun (WGS) entry which is preliminary data.</text>
</comment>
<keyword evidence="11" id="KW-1185">Reference proteome</keyword>
<evidence type="ECO:0000313" key="10">
    <source>
        <dbReference type="EMBL" id="KAK7891772.1"/>
    </source>
</evidence>
<protein>
    <recommendedName>
        <fullName evidence="9">ILEI/PANDER domain-containing protein</fullName>
    </recommendedName>
</protein>
<keyword evidence="4 8" id="KW-0732">Signal</keyword>
<dbReference type="Pfam" id="PF15711">
    <property type="entry name" value="ILEI"/>
    <property type="match status" value="1"/>
</dbReference>
<reference evidence="11" key="1">
    <citation type="submission" date="2024-04" db="EMBL/GenBank/DDBJ databases">
        <title>Salinicola lusitanus LLJ914,a marine bacterium isolated from the Okinawa Trough.</title>
        <authorList>
            <person name="Li J."/>
        </authorList>
    </citation>
    <scope>NUCLEOTIDE SEQUENCE [LARGE SCALE GENOMIC DNA]</scope>
</reference>
<dbReference type="Proteomes" id="UP001460270">
    <property type="component" value="Unassembled WGS sequence"/>
</dbReference>
<feature type="signal peptide" evidence="8">
    <location>
        <begin position="1"/>
        <end position="26"/>
    </location>
</feature>
<feature type="domain" description="ILEI/PANDER" evidence="9">
    <location>
        <begin position="74"/>
        <end position="161"/>
    </location>
</feature>
<sequence>MFSPGSVLGPLLFTAYVLLFCNNLIAVNPCPTTICPDGQFSFFLQSGGANVIPPKICFRNQLVLGRAKKNSGVGINAAIFNGETGELIETGNYDMWAGEVKPLTDLLKRTKTGSIVLMASYDEPASKLDEEARKLILELGSSSVKTLGFRDNWVFVGGKGANVQSPFEKIIKNEQPKNKYDGWPEVIDLSGCIPKYLG</sequence>
<evidence type="ECO:0000256" key="6">
    <source>
        <dbReference type="ARBA" id="ARBA00023157"/>
    </source>
</evidence>
<feature type="chain" id="PRO_5043396179" description="ILEI/PANDER domain-containing protein" evidence="8">
    <location>
        <begin position="27"/>
        <end position="198"/>
    </location>
</feature>
<dbReference type="InterPro" id="IPR039477">
    <property type="entry name" value="ILEI/PANDER_dom"/>
</dbReference>
<dbReference type="AlphaFoldDB" id="A0AAW0NAS1"/>
<dbReference type="PANTHER" id="PTHR14592">
    <property type="entry name" value="UNCHARACTERIZED FAM3"/>
    <property type="match status" value="1"/>
</dbReference>
<dbReference type="GO" id="GO:0030246">
    <property type="term" value="F:carbohydrate binding"/>
    <property type="evidence" value="ECO:0007669"/>
    <property type="project" value="UniProtKB-UniRule"/>
</dbReference>
<keyword evidence="6" id="KW-1015">Disulfide bond</keyword>
<dbReference type="PROSITE" id="PS52031">
    <property type="entry name" value="GG_LECTIN"/>
    <property type="match status" value="1"/>
</dbReference>
<dbReference type="InterPro" id="IPR039220">
    <property type="entry name" value="FAM3"/>
</dbReference>
<accession>A0AAW0NAS1</accession>
<organism evidence="10 11">
    <name type="scientific">Mugilogobius chulae</name>
    <name type="common">yellowstripe goby</name>
    <dbReference type="NCBI Taxonomy" id="88201"/>
    <lineage>
        <taxon>Eukaryota</taxon>
        <taxon>Metazoa</taxon>
        <taxon>Chordata</taxon>
        <taxon>Craniata</taxon>
        <taxon>Vertebrata</taxon>
        <taxon>Euteleostomi</taxon>
        <taxon>Actinopterygii</taxon>
        <taxon>Neopterygii</taxon>
        <taxon>Teleostei</taxon>
        <taxon>Neoteleostei</taxon>
        <taxon>Acanthomorphata</taxon>
        <taxon>Gobiaria</taxon>
        <taxon>Gobiiformes</taxon>
        <taxon>Gobioidei</taxon>
        <taxon>Gobiidae</taxon>
        <taxon>Gobionellinae</taxon>
        <taxon>Mugilogobius</taxon>
    </lineage>
</organism>
<evidence type="ECO:0000256" key="2">
    <source>
        <dbReference type="ARBA" id="ARBA00010905"/>
    </source>
</evidence>
<comment type="subcellular location">
    <subcellularLocation>
        <location evidence="1">Secreted</location>
    </subcellularLocation>
</comment>
<keyword evidence="3" id="KW-0964">Secreted</keyword>
<proteinExistence type="inferred from homology"/>
<evidence type="ECO:0000259" key="9">
    <source>
        <dbReference type="Pfam" id="PF15711"/>
    </source>
</evidence>
<evidence type="ECO:0000256" key="3">
    <source>
        <dbReference type="ARBA" id="ARBA00022525"/>
    </source>
</evidence>
<evidence type="ECO:0000256" key="8">
    <source>
        <dbReference type="SAM" id="SignalP"/>
    </source>
</evidence>
<gene>
    <name evidence="10" type="ORF">WMY93_023735</name>
</gene>
<evidence type="ECO:0000256" key="7">
    <source>
        <dbReference type="PROSITE-ProRule" id="PRU01375"/>
    </source>
</evidence>
<evidence type="ECO:0000313" key="11">
    <source>
        <dbReference type="Proteomes" id="UP001460270"/>
    </source>
</evidence>
<dbReference type="EMBL" id="JBBPFD010000017">
    <property type="protein sequence ID" value="KAK7891772.1"/>
    <property type="molecule type" value="Genomic_DNA"/>
</dbReference>
<evidence type="ECO:0000256" key="1">
    <source>
        <dbReference type="ARBA" id="ARBA00004613"/>
    </source>
</evidence>
<evidence type="ECO:0000256" key="5">
    <source>
        <dbReference type="ARBA" id="ARBA00022734"/>
    </source>
</evidence>
<keyword evidence="5 7" id="KW-0430">Lectin</keyword>
<dbReference type="GO" id="GO:0005576">
    <property type="term" value="C:extracellular region"/>
    <property type="evidence" value="ECO:0007669"/>
    <property type="project" value="UniProtKB-SubCell"/>
</dbReference>